<proteinExistence type="predicted"/>
<keyword evidence="2" id="KW-1185">Reference proteome</keyword>
<dbReference type="Pfam" id="PF03693">
    <property type="entry name" value="ParD_antitoxin"/>
    <property type="match status" value="1"/>
</dbReference>
<name>A0A2T3W3C4_9DEIO</name>
<dbReference type="InterPro" id="IPR010985">
    <property type="entry name" value="Ribbon_hlx_hlx"/>
</dbReference>
<evidence type="ECO:0000313" key="1">
    <source>
        <dbReference type="EMBL" id="PTA66377.1"/>
    </source>
</evidence>
<comment type="caution">
    <text evidence="1">The sequence shown here is derived from an EMBL/GenBank/DDBJ whole genome shotgun (WGS) entry which is preliminary data.</text>
</comment>
<evidence type="ECO:0000313" key="2">
    <source>
        <dbReference type="Proteomes" id="UP000240317"/>
    </source>
</evidence>
<accession>A0A2T3W3C4</accession>
<dbReference type="InterPro" id="IPR022789">
    <property type="entry name" value="ParD"/>
</dbReference>
<dbReference type="SUPFAM" id="SSF47598">
    <property type="entry name" value="Ribbon-helix-helix"/>
    <property type="match status" value="1"/>
</dbReference>
<reference evidence="1 2" key="1">
    <citation type="submission" date="2018-03" db="EMBL/GenBank/DDBJ databases">
        <title>Draft genome of Deinococcus sp. OD32.</title>
        <authorList>
            <person name="Wang X.-P."/>
            <person name="Du Z.-J."/>
        </authorList>
    </citation>
    <scope>NUCLEOTIDE SEQUENCE [LARGE SCALE GENOMIC DNA]</scope>
    <source>
        <strain evidence="1 2">OD32</strain>
    </source>
</reference>
<protein>
    <submittedName>
        <fullName evidence="1">Antitoxin</fullName>
    </submittedName>
</protein>
<dbReference type="Proteomes" id="UP000240317">
    <property type="component" value="Unassembled WGS sequence"/>
</dbReference>
<dbReference type="GO" id="GO:0006355">
    <property type="term" value="P:regulation of DNA-templated transcription"/>
    <property type="evidence" value="ECO:0007669"/>
    <property type="project" value="InterPro"/>
</dbReference>
<dbReference type="EMBL" id="PYSV01000036">
    <property type="protein sequence ID" value="PTA66377.1"/>
    <property type="molecule type" value="Genomic_DNA"/>
</dbReference>
<dbReference type="AlphaFoldDB" id="A0A2T3W3C4"/>
<dbReference type="RefSeq" id="WP_107139548.1">
    <property type="nucleotide sequence ID" value="NZ_PYSV01000036.1"/>
</dbReference>
<dbReference type="OrthoDB" id="71150at2"/>
<gene>
    <name evidence="1" type="ORF">C8263_18230</name>
</gene>
<organism evidence="1 2">
    <name type="scientific">Deinococcus arcticus</name>
    <dbReference type="NCBI Taxonomy" id="2136176"/>
    <lineage>
        <taxon>Bacteria</taxon>
        <taxon>Thermotogati</taxon>
        <taxon>Deinococcota</taxon>
        <taxon>Deinococci</taxon>
        <taxon>Deinococcales</taxon>
        <taxon>Deinococcaceae</taxon>
        <taxon>Deinococcus</taxon>
    </lineage>
</organism>
<sequence length="82" mass="9208">MNSEKMSVSLESTLIEFVMHYQKAHQIRSKSEVIARALTLLREHELETQYAAALEEWQASGEADLWDAVTSDGLNGETNAAR</sequence>